<name>A0ABU2WS94_9ACTN</name>
<dbReference type="Proteomes" id="UP001180973">
    <property type="component" value="Unassembled WGS sequence"/>
</dbReference>
<evidence type="ECO:0000256" key="1">
    <source>
        <dbReference type="SAM" id="MobiDB-lite"/>
    </source>
</evidence>
<organism evidence="2 3">
    <name type="scientific">Micromonospora reichwaldensis</name>
    <dbReference type="NCBI Taxonomy" id="3075516"/>
    <lineage>
        <taxon>Bacteria</taxon>
        <taxon>Bacillati</taxon>
        <taxon>Actinomycetota</taxon>
        <taxon>Actinomycetes</taxon>
        <taxon>Micromonosporales</taxon>
        <taxon>Micromonosporaceae</taxon>
        <taxon>Micromonospora</taxon>
    </lineage>
</organism>
<evidence type="ECO:0000313" key="2">
    <source>
        <dbReference type="EMBL" id="MDT0527977.1"/>
    </source>
</evidence>
<evidence type="ECO:0008006" key="4">
    <source>
        <dbReference type="Google" id="ProtNLM"/>
    </source>
</evidence>
<dbReference type="RefSeq" id="WP_132240586.1">
    <property type="nucleotide sequence ID" value="NZ_JAVRFL010000003.1"/>
</dbReference>
<sequence>MRNDLTVPRPAGAAEEPEPADTHPAGDIKFSFLWHVGRRSGILTGLMIAAPAIAAIIDTGGTGGHSSE</sequence>
<evidence type="ECO:0000313" key="3">
    <source>
        <dbReference type="Proteomes" id="UP001180973"/>
    </source>
</evidence>
<comment type="caution">
    <text evidence="2">The sequence shown here is derived from an EMBL/GenBank/DDBJ whole genome shotgun (WGS) entry which is preliminary data.</text>
</comment>
<reference evidence="2" key="1">
    <citation type="submission" date="2023-09" db="EMBL/GenBank/DDBJ databases">
        <title>30 novel species of actinomycetes from the DSMZ collection.</title>
        <authorList>
            <person name="Nouioui I."/>
        </authorList>
    </citation>
    <scope>NUCLEOTIDE SEQUENCE</scope>
    <source>
        <strain evidence="2">DSM 115977</strain>
    </source>
</reference>
<dbReference type="EMBL" id="JAVRFL010000003">
    <property type="protein sequence ID" value="MDT0527977.1"/>
    <property type="molecule type" value="Genomic_DNA"/>
</dbReference>
<proteinExistence type="predicted"/>
<keyword evidence="3" id="KW-1185">Reference proteome</keyword>
<accession>A0ABU2WS94</accession>
<feature type="region of interest" description="Disordered" evidence="1">
    <location>
        <begin position="1"/>
        <end position="26"/>
    </location>
</feature>
<protein>
    <recommendedName>
        <fullName evidence="4">ABC transporter ATP-binding protein</fullName>
    </recommendedName>
</protein>
<gene>
    <name evidence="2" type="ORF">RM555_03100</name>
</gene>